<dbReference type="InterPro" id="IPR025996">
    <property type="entry name" value="MT1864/Rv1816-like_C"/>
</dbReference>
<dbReference type="Pfam" id="PF13305">
    <property type="entry name" value="TetR_C_33"/>
    <property type="match status" value="1"/>
</dbReference>
<proteinExistence type="predicted"/>
<dbReference type="PANTHER" id="PTHR30055:SF234">
    <property type="entry name" value="HTH-TYPE TRANSCRIPTIONAL REGULATOR BETI"/>
    <property type="match status" value="1"/>
</dbReference>
<dbReference type="GO" id="GO:0003700">
    <property type="term" value="F:DNA-binding transcription factor activity"/>
    <property type="evidence" value="ECO:0007669"/>
    <property type="project" value="TreeGrafter"/>
</dbReference>
<evidence type="ECO:0000256" key="2">
    <source>
        <dbReference type="ARBA" id="ARBA00023125"/>
    </source>
</evidence>
<protein>
    <submittedName>
        <fullName evidence="6">WHG domain-containing protein</fullName>
    </submittedName>
</protein>
<evidence type="ECO:0000259" key="5">
    <source>
        <dbReference type="PROSITE" id="PS50977"/>
    </source>
</evidence>
<evidence type="ECO:0000256" key="1">
    <source>
        <dbReference type="ARBA" id="ARBA00023015"/>
    </source>
</evidence>
<dbReference type="GO" id="GO:0000976">
    <property type="term" value="F:transcription cis-regulatory region binding"/>
    <property type="evidence" value="ECO:0007669"/>
    <property type="project" value="TreeGrafter"/>
</dbReference>
<dbReference type="InterPro" id="IPR036271">
    <property type="entry name" value="Tet_transcr_reg_TetR-rel_C_sf"/>
</dbReference>
<keyword evidence="3" id="KW-0804">Transcription</keyword>
<dbReference type="InterPro" id="IPR009057">
    <property type="entry name" value="Homeodomain-like_sf"/>
</dbReference>
<evidence type="ECO:0000256" key="3">
    <source>
        <dbReference type="ARBA" id="ARBA00023163"/>
    </source>
</evidence>
<keyword evidence="1" id="KW-0805">Transcription regulation</keyword>
<dbReference type="Gene3D" id="1.10.357.10">
    <property type="entry name" value="Tetracycline Repressor, domain 2"/>
    <property type="match status" value="1"/>
</dbReference>
<dbReference type="PANTHER" id="PTHR30055">
    <property type="entry name" value="HTH-TYPE TRANSCRIPTIONAL REGULATOR RUTR"/>
    <property type="match status" value="1"/>
</dbReference>
<dbReference type="InterPro" id="IPR050109">
    <property type="entry name" value="HTH-type_TetR-like_transc_reg"/>
</dbReference>
<organism evidence="6 7">
    <name type="scientific">Nocardioides acrostichi</name>
    <dbReference type="NCBI Taxonomy" id="2784339"/>
    <lineage>
        <taxon>Bacteria</taxon>
        <taxon>Bacillati</taxon>
        <taxon>Actinomycetota</taxon>
        <taxon>Actinomycetes</taxon>
        <taxon>Propionibacteriales</taxon>
        <taxon>Nocardioidaceae</taxon>
        <taxon>Nocardioides</taxon>
    </lineage>
</organism>
<dbReference type="InterPro" id="IPR001647">
    <property type="entry name" value="HTH_TetR"/>
</dbReference>
<dbReference type="PROSITE" id="PS50977">
    <property type="entry name" value="HTH_TETR_2"/>
    <property type="match status" value="1"/>
</dbReference>
<evidence type="ECO:0000256" key="4">
    <source>
        <dbReference type="PROSITE-ProRule" id="PRU00335"/>
    </source>
</evidence>
<feature type="DNA-binding region" description="H-T-H motif" evidence="4">
    <location>
        <begin position="29"/>
        <end position="48"/>
    </location>
</feature>
<gene>
    <name evidence="6" type="ORF">ISG29_05035</name>
</gene>
<dbReference type="Proteomes" id="UP000656804">
    <property type="component" value="Unassembled WGS sequence"/>
</dbReference>
<dbReference type="Pfam" id="PF00440">
    <property type="entry name" value="TetR_N"/>
    <property type="match status" value="1"/>
</dbReference>
<comment type="caution">
    <text evidence="6">The sequence shown here is derived from an EMBL/GenBank/DDBJ whole genome shotgun (WGS) entry which is preliminary data.</text>
</comment>
<sequence length="201" mass="21768">MARGSETTREQVIEVARGVLVAEGADAVTMRRLAAELGTSYQVVYSRVGAKPEVLRAVHDLAFENLTAQVDALDPTLGTDEHLHALTAGYLRFAVANPRLFEVMFGSPTGLVRDQALQEVERESFRRCWVTAARAWLDAHRPRRPAGSAAPLAWRLWTATHGIAVLHLAGHGSPSSDVLRDLAGVVELVLVEPLAASTRSS</sequence>
<reference evidence="6" key="1">
    <citation type="submission" date="2020-11" db="EMBL/GenBank/DDBJ databases">
        <title>Nocardioides sp. CBS4Y-1, whole genome shotgun sequence.</title>
        <authorList>
            <person name="Tuo L."/>
        </authorList>
    </citation>
    <scope>NUCLEOTIDE SEQUENCE</scope>
    <source>
        <strain evidence="6">CBS4Y-1</strain>
    </source>
</reference>
<accession>A0A930Y5A2</accession>
<evidence type="ECO:0000313" key="7">
    <source>
        <dbReference type="Proteomes" id="UP000656804"/>
    </source>
</evidence>
<feature type="domain" description="HTH tetR-type" evidence="5">
    <location>
        <begin position="6"/>
        <end position="66"/>
    </location>
</feature>
<dbReference type="SUPFAM" id="SSF48498">
    <property type="entry name" value="Tetracyclin repressor-like, C-terminal domain"/>
    <property type="match status" value="1"/>
</dbReference>
<dbReference type="EMBL" id="JADIVZ010000002">
    <property type="protein sequence ID" value="MBF4161045.1"/>
    <property type="molecule type" value="Genomic_DNA"/>
</dbReference>
<name>A0A930Y5A2_9ACTN</name>
<dbReference type="Gene3D" id="1.10.10.60">
    <property type="entry name" value="Homeodomain-like"/>
    <property type="match status" value="1"/>
</dbReference>
<dbReference type="SUPFAM" id="SSF46689">
    <property type="entry name" value="Homeodomain-like"/>
    <property type="match status" value="1"/>
</dbReference>
<keyword evidence="7" id="KW-1185">Reference proteome</keyword>
<evidence type="ECO:0000313" key="6">
    <source>
        <dbReference type="EMBL" id="MBF4161045.1"/>
    </source>
</evidence>
<dbReference type="RefSeq" id="WP_194502315.1">
    <property type="nucleotide sequence ID" value="NZ_JADIVZ010000002.1"/>
</dbReference>
<keyword evidence="2 4" id="KW-0238">DNA-binding</keyword>
<dbReference type="AlphaFoldDB" id="A0A930Y5A2"/>